<dbReference type="Proteomes" id="UP000027064">
    <property type="component" value="Unassembled WGS sequence"/>
</dbReference>
<reference evidence="1 2" key="1">
    <citation type="submission" date="2014-05" db="EMBL/GenBank/DDBJ databases">
        <title>Genome Sequence of Flavobacterium sp. EM1321.</title>
        <authorList>
            <person name="Shin S.-K."/>
            <person name="Yi H."/>
        </authorList>
    </citation>
    <scope>NUCLEOTIDE SEQUENCE [LARGE SCALE GENOMIC DNA]</scope>
    <source>
        <strain evidence="1 2">EM1321</strain>
    </source>
</reference>
<evidence type="ECO:0008006" key="3">
    <source>
        <dbReference type="Google" id="ProtNLM"/>
    </source>
</evidence>
<sequence>MNEEKYIVFEEYLQGSLSDEARLDFEKKLLDNPELASELASFREVQLQLATKFGFEREKEAFEENVKKYFKQTF</sequence>
<evidence type="ECO:0000313" key="2">
    <source>
        <dbReference type="Proteomes" id="UP000027064"/>
    </source>
</evidence>
<accession>A0A066WS85</accession>
<protein>
    <recommendedName>
        <fullName evidence="3">Anti-sigma factor</fullName>
    </recommendedName>
</protein>
<dbReference type="PATRIC" id="fig|1492738.3.peg.173"/>
<keyword evidence="2" id="KW-1185">Reference proteome</keyword>
<dbReference type="AlphaFoldDB" id="A0A066WS85"/>
<dbReference type="STRING" id="1492738.FEM21_01790"/>
<gene>
    <name evidence="1" type="ORF">FEM21_01790</name>
</gene>
<dbReference type="RefSeq" id="WP_236353482.1">
    <property type="nucleotide sequence ID" value="NZ_JNCA01000001.1"/>
</dbReference>
<dbReference type="EMBL" id="JNCA01000001">
    <property type="protein sequence ID" value="KDN56676.1"/>
    <property type="molecule type" value="Genomic_DNA"/>
</dbReference>
<proteinExistence type="predicted"/>
<evidence type="ECO:0000313" key="1">
    <source>
        <dbReference type="EMBL" id="KDN56676.1"/>
    </source>
</evidence>
<comment type="caution">
    <text evidence="1">The sequence shown here is derived from an EMBL/GenBank/DDBJ whole genome shotgun (WGS) entry which is preliminary data.</text>
</comment>
<organism evidence="1 2">
    <name type="scientific">Flavobacterium seoulense</name>
    <dbReference type="NCBI Taxonomy" id="1492738"/>
    <lineage>
        <taxon>Bacteria</taxon>
        <taxon>Pseudomonadati</taxon>
        <taxon>Bacteroidota</taxon>
        <taxon>Flavobacteriia</taxon>
        <taxon>Flavobacteriales</taxon>
        <taxon>Flavobacteriaceae</taxon>
        <taxon>Flavobacterium</taxon>
    </lineage>
</organism>
<name>A0A066WS85_9FLAO</name>